<keyword evidence="2" id="KW-0645">Protease</keyword>
<dbReference type="InterPro" id="IPR051156">
    <property type="entry name" value="Mito/Outer_Membr_Metalloprot"/>
</dbReference>
<evidence type="ECO:0000256" key="4">
    <source>
        <dbReference type="ARBA" id="ARBA00022801"/>
    </source>
</evidence>
<dbReference type="PROSITE" id="PS50005">
    <property type="entry name" value="TPR"/>
    <property type="match status" value="2"/>
</dbReference>
<gene>
    <name evidence="10" type="ORF">SYN_03195</name>
</gene>
<organism evidence="10 11">
    <name type="scientific">Syntrophus aciditrophicus (strain SB)</name>
    <dbReference type="NCBI Taxonomy" id="56780"/>
    <lineage>
        <taxon>Bacteria</taxon>
        <taxon>Pseudomonadati</taxon>
        <taxon>Thermodesulfobacteriota</taxon>
        <taxon>Syntrophia</taxon>
        <taxon>Syntrophales</taxon>
        <taxon>Syntrophaceae</taxon>
        <taxon>Syntrophus</taxon>
    </lineage>
</organism>
<dbReference type="eggNOG" id="COG4783">
    <property type="taxonomic scope" value="Bacteria"/>
</dbReference>
<dbReference type="RefSeq" id="WP_011417154.1">
    <property type="nucleotide sequence ID" value="NC_007759.1"/>
</dbReference>
<dbReference type="InterPro" id="IPR019734">
    <property type="entry name" value="TPR_rpt"/>
</dbReference>
<proteinExistence type="predicted"/>
<feature type="chain" id="PRO_5004212427" evidence="8">
    <location>
        <begin position="18"/>
        <end position="461"/>
    </location>
</feature>
<dbReference type="GO" id="GO:0016020">
    <property type="term" value="C:membrane"/>
    <property type="evidence" value="ECO:0007669"/>
    <property type="project" value="TreeGrafter"/>
</dbReference>
<evidence type="ECO:0000256" key="7">
    <source>
        <dbReference type="PROSITE-ProRule" id="PRU00339"/>
    </source>
</evidence>
<dbReference type="Pfam" id="PF13424">
    <property type="entry name" value="TPR_12"/>
    <property type="match status" value="1"/>
</dbReference>
<keyword evidence="5" id="KW-0862">Zinc</keyword>
<reference evidence="10 11" key="1">
    <citation type="journal article" date="2007" name="Proc. Natl. Acad. Sci. U.S.A.">
        <title>The genome of Syntrophus aciditrophicus: life at the thermodynamic limit of microbial growth.</title>
        <authorList>
            <person name="McInerney M.J."/>
            <person name="Rohlin L."/>
            <person name="Mouttaki H."/>
            <person name="Kim U."/>
            <person name="Krupp R.S."/>
            <person name="Rios-Hernandez L."/>
            <person name="Sieber J."/>
            <person name="Struchtemeyer C.G."/>
            <person name="Bhattacharyya A."/>
            <person name="Campbell J.W."/>
            <person name="Gunsalus R.P."/>
        </authorList>
    </citation>
    <scope>NUCLEOTIDE SEQUENCE [LARGE SCALE GENOMIC DNA]</scope>
    <source>
        <strain evidence="10 11">SB</strain>
    </source>
</reference>
<feature type="domain" description="Peptidase M48" evidence="9">
    <location>
        <begin position="45"/>
        <end position="234"/>
    </location>
</feature>
<dbReference type="PANTHER" id="PTHR22726">
    <property type="entry name" value="METALLOENDOPEPTIDASE OMA1"/>
    <property type="match status" value="1"/>
</dbReference>
<dbReference type="EC" id="3.4.24.-" evidence="10"/>
<dbReference type="GO" id="GO:0046872">
    <property type="term" value="F:metal ion binding"/>
    <property type="evidence" value="ECO:0007669"/>
    <property type="project" value="UniProtKB-KW"/>
</dbReference>
<sequence>MIAVVFILSFFLNAAMAQASFTLEDEKKLGKEFYEKLEKSKLLLKNQRINDYVNRVGHLVLAHSPKAPFEFRFFVINSSAVNAFATPGGYVYVNKGLINLVEKESELAGVLAHEIAHINARHIAAIIEKSTRMNIAALAAILAGAFLGGGGEATAALTSFSMAAVTSMNLKYSRDHEEEADRLGITYLVGSGYNGKSMLDFLKIMRKYEFYSKSVPSYFLTHPGTDERIRYLDGLLQVRYRETGKECIVGGLKRIQVYLLFIGNNPELRLTSFQNAIDRNPADVDALYGLALTQERLGLTDEAIRTFQRALKHAPNDEDIIRDLGIACFRTGQTDDAIRYLSRSLSINRNDENTIIYLGRAHASAGNFQESLKILKLLENKTSIETDARYHLAMAYGKTGDQGMSHYHFGLFFKENKKKESALFHFKAALKYFAQNDPRRHEIEKEIGELEKDKIPKIPGR</sequence>
<dbReference type="GO" id="GO:0004222">
    <property type="term" value="F:metalloendopeptidase activity"/>
    <property type="evidence" value="ECO:0007669"/>
    <property type="project" value="InterPro"/>
</dbReference>
<feature type="signal peptide" evidence="8">
    <location>
        <begin position="1"/>
        <end position="17"/>
    </location>
</feature>
<evidence type="ECO:0000256" key="5">
    <source>
        <dbReference type="ARBA" id="ARBA00022833"/>
    </source>
</evidence>
<name>Q2LSR1_SYNAS</name>
<dbReference type="Gene3D" id="1.25.40.10">
    <property type="entry name" value="Tetratricopeptide repeat domain"/>
    <property type="match status" value="1"/>
</dbReference>
<evidence type="ECO:0000256" key="3">
    <source>
        <dbReference type="ARBA" id="ARBA00022723"/>
    </source>
</evidence>
<evidence type="ECO:0000259" key="9">
    <source>
        <dbReference type="Pfam" id="PF01435"/>
    </source>
</evidence>
<keyword evidence="8" id="KW-0732">Signal</keyword>
<evidence type="ECO:0000256" key="6">
    <source>
        <dbReference type="ARBA" id="ARBA00023049"/>
    </source>
</evidence>
<dbReference type="Pfam" id="PF01435">
    <property type="entry name" value="Peptidase_M48"/>
    <property type="match status" value="1"/>
</dbReference>
<dbReference type="CDD" id="cd07333">
    <property type="entry name" value="M48C_bepA_like"/>
    <property type="match status" value="1"/>
</dbReference>
<feature type="repeat" description="TPR" evidence="7">
    <location>
        <begin position="284"/>
        <end position="317"/>
    </location>
</feature>
<dbReference type="KEGG" id="sat:SYN_03195"/>
<dbReference type="Proteomes" id="UP000001933">
    <property type="component" value="Chromosome"/>
</dbReference>
<dbReference type="SMART" id="SM00028">
    <property type="entry name" value="TPR"/>
    <property type="match status" value="3"/>
</dbReference>
<dbReference type="PANTHER" id="PTHR22726:SF1">
    <property type="entry name" value="METALLOENDOPEPTIDASE OMA1, MITOCHONDRIAL"/>
    <property type="match status" value="1"/>
</dbReference>
<accession>Q2LSR1</accession>
<evidence type="ECO:0000256" key="1">
    <source>
        <dbReference type="ARBA" id="ARBA00001947"/>
    </source>
</evidence>
<evidence type="ECO:0000313" key="10">
    <source>
        <dbReference type="EMBL" id="ABC77125.1"/>
    </source>
</evidence>
<feature type="repeat" description="TPR" evidence="7">
    <location>
        <begin position="318"/>
        <end position="351"/>
    </location>
</feature>
<dbReference type="InterPro" id="IPR001915">
    <property type="entry name" value="Peptidase_M48"/>
</dbReference>
<comment type="cofactor">
    <cofactor evidence="1">
        <name>Zn(2+)</name>
        <dbReference type="ChEBI" id="CHEBI:29105"/>
    </cofactor>
</comment>
<keyword evidence="3" id="KW-0479">Metal-binding</keyword>
<dbReference type="InterPro" id="IPR011990">
    <property type="entry name" value="TPR-like_helical_dom_sf"/>
</dbReference>
<evidence type="ECO:0000256" key="8">
    <source>
        <dbReference type="SAM" id="SignalP"/>
    </source>
</evidence>
<keyword evidence="4 10" id="KW-0378">Hydrolase</keyword>
<dbReference type="HOGENOM" id="CLU_030556_2_0_7"/>
<keyword evidence="7" id="KW-0802">TPR repeat</keyword>
<protein>
    <submittedName>
        <fullName evidence="10">Zinc metalloprotease</fullName>
        <ecNumber evidence="10">3.4.24.-</ecNumber>
    </submittedName>
</protein>
<dbReference type="AlphaFoldDB" id="Q2LSR1"/>
<dbReference type="STRING" id="56780.SYN_03195"/>
<dbReference type="SUPFAM" id="SSF48452">
    <property type="entry name" value="TPR-like"/>
    <property type="match status" value="1"/>
</dbReference>
<dbReference type="Gene3D" id="3.30.2010.10">
    <property type="entry name" value="Metalloproteases ('zincins'), catalytic domain"/>
    <property type="match status" value="1"/>
</dbReference>
<evidence type="ECO:0000256" key="2">
    <source>
        <dbReference type="ARBA" id="ARBA00022670"/>
    </source>
</evidence>
<keyword evidence="11" id="KW-1185">Reference proteome</keyword>
<dbReference type="GO" id="GO:0051603">
    <property type="term" value="P:proteolysis involved in protein catabolic process"/>
    <property type="evidence" value="ECO:0007669"/>
    <property type="project" value="TreeGrafter"/>
</dbReference>
<dbReference type="OrthoDB" id="9810445at2"/>
<keyword evidence="6 10" id="KW-0482">Metalloprotease</keyword>
<dbReference type="EMBL" id="CP000252">
    <property type="protein sequence ID" value="ABC77125.1"/>
    <property type="molecule type" value="Genomic_DNA"/>
</dbReference>
<dbReference type="InParanoid" id="Q2LSR1"/>
<evidence type="ECO:0000313" key="11">
    <source>
        <dbReference type="Proteomes" id="UP000001933"/>
    </source>
</evidence>